<dbReference type="EMBL" id="HE573022">
    <property type="protein sequence ID" value="CCC48374.1"/>
    <property type="molecule type" value="Genomic_DNA"/>
</dbReference>
<sequence>MVWRGTVHWRWSRKLDAQRWRTRMDTHVAREAMPLGGGEYSRSTWHSTLRWCQLLWNVKKGPGKKTRPMTATGSNAPGVRRSVPHTRGRGSTWYRNIRRSSYRAAPRRFRMHPTATARQSRRTSSKRNLYASSAIASSRARHGSPGTNANQPLSQTRKARTWQSSRSQQRVPFAARSATIGGCCGIC</sequence>
<gene>
    <name evidence="2" type="ORF">TVY486_0601650</name>
</gene>
<dbReference type="VEuPathDB" id="TriTrypDB:TvY486_0601650"/>
<feature type="region of interest" description="Disordered" evidence="1">
    <location>
        <begin position="135"/>
        <end position="171"/>
    </location>
</feature>
<evidence type="ECO:0000313" key="2">
    <source>
        <dbReference type="EMBL" id="CCC48374.1"/>
    </source>
</evidence>
<feature type="region of interest" description="Disordered" evidence="1">
    <location>
        <begin position="62"/>
        <end position="90"/>
    </location>
</feature>
<accession>G0TWN6</accession>
<evidence type="ECO:0000256" key="1">
    <source>
        <dbReference type="SAM" id="MobiDB-lite"/>
    </source>
</evidence>
<organism evidence="2">
    <name type="scientific">Trypanosoma vivax (strain Y486)</name>
    <dbReference type="NCBI Taxonomy" id="1055687"/>
    <lineage>
        <taxon>Eukaryota</taxon>
        <taxon>Discoba</taxon>
        <taxon>Euglenozoa</taxon>
        <taxon>Kinetoplastea</taxon>
        <taxon>Metakinetoplastina</taxon>
        <taxon>Trypanosomatida</taxon>
        <taxon>Trypanosomatidae</taxon>
        <taxon>Trypanosoma</taxon>
        <taxon>Duttonella</taxon>
    </lineage>
</organism>
<reference evidence="2" key="1">
    <citation type="journal article" date="2012" name="Proc. Natl. Acad. Sci. U.S.A.">
        <title>Antigenic diversity is generated by distinct evolutionary mechanisms in African trypanosome species.</title>
        <authorList>
            <person name="Jackson A.P."/>
            <person name="Berry A."/>
            <person name="Aslett M."/>
            <person name="Allison H.C."/>
            <person name="Burton P."/>
            <person name="Vavrova-Anderson J."/>
            <person name="Brown R."/>
            <person name="Browne H."/>
            <person name="Corton N."/>
            <person name="Hauser H."/>
            <person name="Gamble J."/>
            <person name="Gilderthorp R."/>
            <person name="Marcello L."/>
            <person name="McQuillan J."/>
            <person name="Otto T.D."/>
            <person name="Quail M.A."/>
            <person name="Sanders M.J."/>
            <person name="van Tonder A."/>
            <person name="Ginger M.L."/>
            <person name="Field M.C."/>
            <person name="Barry J.D."/>
            <person name="Hertz-Fowler C."/>
            <person name="Berriman M."/>
        </authorList>
    </citation>
    <scope>NUCLEOTIDE SEQUENCE</scope>
    <source>
        <strain evidence="2">Y486</strain>
    </source>
</reference>
<name>G0TWN6_TRYVY</name>
<proteinExistence type="predicted"/>
<dbReference type="AlphaFoldDB" id="G0TWN6"/>
<protein>
    <submittedName>
        <fullName evidence="2">Uncharacterized protein</fullName>
    </submittedName>
</protein>
<feature type="compositionally biased region" description="Polar residues" evidence="1">
    <location>
        <begin position="145"/>
        <end position="170"/>
    </location>
</feature>